<dbReference type="PANTHER" id="PTHR38730">
    <property type="entry name" value="SLL7028 PROTEIN"/>
    <property type="match status" value="1"/>
</dbReference>
<proteinExistence type="predicted"/>
<sequence length="469" mass="54601">MESYFEKQRKNLYDKANEIINHYSVLKANRKDEKFEINIPKDFKNEFFGLVDKVSLSLMEDKDNFYGYFLFQMGRDIKFDISSPTAVNFKGAKYVIYFNPLIFLSLNMRQMESTIKHEILHVVSMHLLRSKKLQGNYSTLAINMAMDIVVNKFLNNLPPYSNTLESVNVKYSLNLEPYETFEYYVENIQTELNLMEKDEEGEEDDSNKNEGIETEYNQEHTHDIWEESDDIDENTFKEFTGKFINTSQKGKIPDYLGDIISALKNSKGELPWNLYLKKLMGTVESNKKKTITRRNRRQPNRLDLRGELRGHKAEIAVALDISGSISDEEFKQAIKEVLNIVKNYNQEITIIECDNEIKRVYKVKSEKDIKDRLKIRGGTKFSPVFNYANNKKINLLVYFTDGKGEDRLQVVPRGYKILWVISGRGDKLSLKEPYGAVKKLSKVKIKEDTLNMSDVRDDGYSMNNQAPIL</sequence>
<dbReference type="InterPro" id="IPR036465">
    <property type="entry name" value="vWFA_dom_sf"/>
</dbReference>
<feature type="domain" description="VWA-like" evidence="1">
    <location>
        <begin position="315"/>
        <end position="440"/>
    </location>
</feature>
<dbReference type="InterPro" id="IPR025154">
    <property type="entry name" value="Put_metallopeptidase_dom"/>
</dbReference>
<reference evidence="3 4" key="1">
    <citation type="submission" date="2023-07" db="EMBL/GenBank/DDBJ databases">
        <title>Genomic Encyclopedia of Type Strains, Phase IV (KMG-IV): sequencing the most valuable type-strain genomes for metagenomic binning, comparative biology and taxonomic classification.</title>
        <authorList>
            <person name="Goeker M."/>
        </authorList>
    </citation>
    <scope>NUCLEOTIDE SEQUENCE [LARGE SCALE GENOMIC DNA]</scope>
    <source>
        <strain evidence="3 4">DSM 15049</strain>
    </source>
</reference>
<dbReference type="Pfam" id="PF09967">
    <property type="entry name" value="DUF2201"/>
    <property type="match status" value="1"/>
</dbReference>
<feature type="domain" description="Putative metallopeptidase" evidence="2">
    <location>
        <begin position="94"/>
        <end position="298"/>
    </location>
</feature>
<evidence type="ECO:0000259" key="2">
    <source>
        <dbReference type="Pfam" id="PF13203"/>
    </source>
</evidence>
<name>A0ABU0MY86_9FIRM</name>
<dbReference type="Gene3D" id="3.40.50.410">
    <property type="entry name" value="von Willebrand factor, type A domain"/>
    <property type="match status" value="1"/>
</dbReference>
<dbReference type="RefSeq" id="WP_307503016.1">
    <property type="nucleotide sequence ID" value="NZ_BAAACE010000029.1"/>
</dbReference>
<keyword evidence="4" id="KW-1185">Reference proteome</keyword>
<accession>A0ABU0MY86</accession>
<evidence type="ECO:0000313" key="3">
    <source>
        <dbReference type="EMBL" id="MDQ0555574.1"/>
    </source>
</evidence>
<gene>
    <name evidence="3" type="ORF">QOZ92_000687</name>
</gene>
<dbReference type="InterPro" id="IPR018698">
    <property type="entry name" value="VWA-like_dom"/>
</dbReference>
<dbReference type="EMBL" id="JAUSWG010000002">
    <property type="protein sequence ID" value="MDQ0555574.1"/>
    <property type="molecule type" value="Genomic_DNA"/>
</dbReference>
<comment type="caution">
    <text evidence="3">The sequence shown here is derived from an EMBL/GenBank/DDBJ whole genome shotgun (WGS) entry which is preliminary data.</text>
</comment>
<protein>
    <submittedName>
        <fullName evidence="3">Metal-dependent peptidase</fullName>
    </submittedName>
</protein>
<evidence type="ECO:0000313" key="4">
    <source>
        <dbReference type="Proteomes" id="UP001232584"/>
    </source>
</evidence>
<organism evidence="3 4">
    <name type="scientific">Paraclostridium ghonii</name>
    <dbReference type="NCBI Taxonomy" id="29358"/>
    <lineage>
        <taxon>Bacteria</taxon>
        <taxon>Bacillati</taxon>
        <taxon>Bacillota</taxon>
        <taxon>Clostridia</taxon>
        <taxon>Peptostreptococcales</taxon>
        <taxon>Peptostreptococcaceae</taxon>
        <taxon>Paraclostridium</taxon>
    </lineage>
</organism>
<dbReference type="Pfam" id="PF13203">
    <property type="entry name" value="DUF2201_N"/>
    <property type="match status" value="1"/>
</dbReference>
<dbReference type="PANTHER" id="PTHR38730:SF1">
    <property type="entry name" value="SLL7028 PROTEIN"/>
    <property type="match status" value="1"/>
</dbReference>
<dbReference type="SUPFAM" id="SSF53300">
    <property type="entry name" value="vWA-like"/>
    <property type="match status" value="1"/>
</dbReference>
<evidence type="ECO:0000259" key="1">
    <source>
        <dbReference type="Pfam" id="PF09967"/>
    </source>
</evidence>
<dbReference type="Proteomes" id="UP001232584">
    <property type="component" value="Unassembled WGS sequence"/>
</dbReference>